<evidence type="ECO:0000313" key="12">
    <source>
        <dbReference type="Proteomes" id="UP001163293"/>
    </source>
</evidence>
<protein>
    <recommendedName>
        <fullName evidence="4 7">Pyruvate dehydrogenase E1 component</fullName>
        <ecNumber evidence="7">1.2.4.1</ecNumber>
    </recommendedName>
</protein>
<evidence type="ECO:0000256" key="5">
    <source>
        <dbReference type="ARBA" id="ARBA00023052"/>
    </source>
</evidence>
<dbReference type="AlphaFoldDB" id="A0AAX3EPI8"/>
<dbReference type="PANTHER" id="PTHR43825:SF4">
    <property type="entry name" value="PYRUVATE DEHYDROGENASE E1 COMPONENT"/>
    <property type="match status" value="1"/>
</dbReference>
<comment type="catalytic activity">
    <reaction evidence="6 7">
        <text>N(6)-[(R)-lipoyl]-L-lysyl-[protein] + pyruvate + H(+) = N(6)-[(R)-S(8)-acetyldihydrolipoyl]-L-lysyl-[protein] + CO2</text>
        <dbReference type="Rhea" id="RHEA:19189"/>
        <dbReference type="Rhea" id="RHEA-COMP:10474"/>
        <dbReference type="Rhea" id="RHEA-COMP:10478"/>
        <dbReference type="ChEBI" id="CHEBI:15361"/>
        <dbReference type="ChEBI" id="CHEBI:15378"/>
        <dbReference type="ChEBI" id="CHEBI:16526"/>
        <dbReference type="ChEBI" id="CHEBI:83099"/>
        <dbReference type="ChEBI" id="CHEBI:83111"/>
        <dbReference type="EC" id="1.2.4.1"/>
    </reaction>
</comment>
<gene>
    <name evidence="11" type="ORF">NL394_09110</name>
</gene>
<dbReference type="Gene3D" id="3.40.50.920">
    <property type="match status" value="1"/>
</dbReference>
<name>A0AAX3EPI8_PAEUR</name>
<feature type="domain" description="Transketolase-like pyrimidine-binding" evidence="10">
    <location>
        <begin position="420"/>
        <end position="624"/>
    </location>
</feature>
<comment type="similarity">
    <text evidence="3">Belongs to the transketolase family.</text>
</comment>
<dbReference type="RefSeq" id="WP_083262001.1">
    <property type="nucleotide sequence ID" value="NZ_CP043010.1"/>
</dbReference>
<dbReference type="InterPro" id="IPR004660">
    <property type="entry name" value="PDH_E1"/>
</dbReference>
<dbReference type="GO" id="GO:0004739">
    <property type="term" value="F:pyruvate dehydrogenase (acetyl-transferring) activity"/>
    <property type="evidence" value="ECO:0007669"/>
    <property type="project" value="UniProtKB-EC"/>
</dbReference>
<keyword evidence="5 7" id="KW-0786">Thiamine pyrophosphate</keyword>
<evidence type="ECO:0000256" key="2">
    <source>
        <dbReference type="ARBA" id="ARBA00001964"/>
    </source>
</evidence>
<evidence type="ECO:0000259" key="10">
    <source>
        <dbReference type="SMART" id="SM00861"/>
    </source>
</evidence>
<comment type="function">
    <text evidence="7">Component of the pyruvate dehydrogenase (PDH) complex, that catalyzes the overall conversion of pyruvate to acetyl-CoA and CO(2).</text>
</comment>
<dbReference type="SMART" id="SM00861">
    <property type="entry name" value="Transket_pyr"/>
    <property type="match status" value="1"/>
</dbReference>
<keyword evidence="8" id="KW-0479">Metal-binding</keyword>
<dbReference type="InterPro" id="IPR051157">
    <property type="entry name" value="PDH/Transketolase"/>
</dbReference>
<keyword evidence="7 11" id="KW-0670">Pyruvate</keyword>
<dbReference type="InterPro" id="IPR041621">
    <property type="entry name" value="PDH_E1_M"/>
</dbReference>
<keyword evidence="7" id="KW-0560">Oxidoreductase</keyword>
<evidence type="ECO:0000256" key="9">
    <source>
        <dbReference type="SAM" id="MobiDB-lite"/>
    </source>
</evidence>
<reference evidence="11" key="1">
    <citation type="submission" date="2022-07" db="EMBL/GenBank/DDBJ databases">
        <authorList>
            <person name="Wu T."/>
        </authorList>
    </citation>
    <scope>NUCLEOTIDE SEQUENCE</scope>
    <source>
        <strain evidence="11">SD-1</strain>
    </source>
</reference>
<feature type="region of interest" description="Disordered" evidence="9">
    <location>
        <begin position="395"/>
        <end position="414"/>
    </location>
</feature>
<evidence type="ECO:0000256" key="7">
    <source>
        <dbReference type="PIRNR" id="PIRNR000156"/>
    </source>
</evidence>
<evidence type="ECO:0000256" key="4">
    <source>
        <dbReference type="ARBA" id="ARBA00017172"/>
    </source>
</evidence>
<sequence>MRVEDFQTTAAIPGTAGLGDAGSGTAVLESIARRVRWTATAIVDAANRGRPNVSGIKVGGHQSSSASMVEIMTSLWFSELTEADRVSVKPHASPVLHAINYLLGDLDENKLSTLRQKGGLQSYPSRSKDPDTVDFSTGSVGIGATATIWAAMAHRFVSDRYAASRKSGRFIGLLGDAELDEGAIWEAVADPSVGQLGELLWIVDLNRQSLDRVVPDSQIMRLQGMFEAAGWQVLTRKWGTRIQELFAHPGGADLRRRLETMPNEEYQRILRSPDSEIFDRLRSSDSTPAMETLLSSLTATEQAAAVRDLAGHDIGLLLDTYKQVDPTRPSVIFAYTIKGRGLATEGHPNNHAALLSTDQMEMLAKASRMNLGDPWRKFQPGTVEERACSRASLRLRRRHPEPASSPQNPASLPWSYGDRISTQAALGRFLSDLKRAAPEVAHRVVTCSPDVASSTNLGGWINKTGVWSVGERQDWFADDVERVLRWIENSHGQHIELGIAETNLVGLVSELGSTWSRWGQPLIPIATIYDPFVARALEPWSFGMYAGGQSILVGTPSGVTLAPEGGAHQSLTTPSIGLEQPECTAWEPAFAQDLEWCMLEAMSRIGIPGGRSAYFRLTTRPLDQALAALPTDAVLLERRRRHAVAGGYRLSDHDPVEEKVTLVGVGAMMPEVIASAARLKTLGIRAGVVCLTSPDLVFESLQSRNSPNPETHAIGLDIVDALFPRHAPSPLVTVQDGHPHTLSFLAGARGDRTISLGVSDFGESSDLQDAYRIHGIDEASIVNAALNLVR</sequence>
<dbReference type="InterPro" id="IPR055152">
    <property type="entry name" value="Transketolase-like_C_2"/>
</dbReference>
<dbReference type="SUPFAM" id="SSF52518">
    <property type="entry name" value="Thiamin diphosphate-binding fold (THDP-binding)"/>
    <property type="match status" value="2"/>
</dbReference>
<dbReference type="Gene3D" id="3.40.50.970">
    <property type="match status" value="2"/>
</dbReference>
<feature type="binding site" evidence="8">
    <location>
        <position position="208"/>
    </location>
    <ligand>
        <name>Mg(2+)</name>
        <dbReference type="ChEBI" id="CHEBI:18420"/>
    </ligand>
</feature>
<keyword evidence="8" id="KW-0460">Magnesium</keyword>
<evidence type="ECO:0000256" key="8">
    <source>
        <dbReference type="PIRSR" id="PIRSR000156-1"/>
    </source>
</evidence>
<dbReference type="EC" id="1.2.4.1" evidence="7"/>
<dbReference type="Pfam" id="PF17831">
    <property type="entry name" value="PDH_E1_M"/>
    <property type="match status" value="1"/>
</dbReference>
<dbReference type="InterPro" id="IPR009014">
    <property type="entry name" value="Transketo_C/PFOR_II"/>
</dbReference>
<comment type="cofactor">
    <cofactor evidence="2 7">
        <name>thiamine diphosphate</name>
        <dbReference type="ChEBI" id="CHEBI:58937"/>
    </cofactor>
</comment>
<evidence type="ECO:0000256" key="6">
    <source>
        <dbReference type="ARBA" id="ARBA00051231"/>
    </source>
</evidence>
<comment type="cofactor">
    <cofactor evidence="1 8">
        <name>Mg(2+)</name>
        <dbReference type="ChEBI" id="CHEBI:18420"/>
    </cofactor>
</comment>
<dbReference type="Proteomes" id="UP001163293">
    <property type="component" value="Chromosome"/>
</dbReference>
<feature type="binding site" evidence="8">
    <location>
        <position position="176"/>
    </location>
    <ligand>
        <name>Mg(2+)</name>
        <dbReference type="ChEBI" id="CHEBI:18420"/>
    </ligand>
</feature>
<dbReference type="SUPFAM" id="SSF52922">
    <property type="entry name" value="TK C-terminal domain-like"/>
    <property type="match status" value="1"/>
</dbReference>
<dbReference type="PANTHER" id="PTHR43825">
    <property type="entry name" value="PYRUVATE DEHYDROGENASE E1 COMPONENT"/>
    <property type="match status" value="1"/>
</dbReference>
<organism evidence="11 12">
    <name type="scientific">Paenarthrobacter ureafaciens</name>
    <dbReference type="NCBI Taxonomy" id="37931"/>
    <lineage>
        <taxon>Bacteria</taxon>
        <taxon>Bacillati</taxon>
        <taxon>Actinomycetota</taxon>
        <taxon>Actinomycetes</taxon>
        <taxon>Micrococcales</taxon>
        <taxon>Micrococcaceae</taxon>
        <taxon>Paenarthrobacter</taxon>
    </lineage>
</organism>
<dbReference type="InterPro" id="IPR029061">
    <property type="entry name" value="THDP-binding"/>
</dbReference>
<dbReference type="InterPro" id="IPR005475">
    <property type="entry name" value="Transketolase-like_Pyr-bd"/>
</dbReference>
<accession>A0AAX3EPI8</accession>
<dbReference type="Pfam" id="PF00456">
    <property type="entry name" value="Transketolase_N"/>
    <property type="match status" value="1"/>
</dbReference>
<feature type="binding site" evidence="8">
    <location>
        <position position="206"/>
    </location>
    <ligand>
        <name>Mg(2+)</name>
        <dbReference type="ChEBI" id="CHEBI:18420"/>
    </ligand>
</feature>
<dbReference type="GO" id="GO:0000287">
    <property type="term" value="F:magnesium ion binding"/>
    <property type="evidence" value="ECO:0007669"/>
    <property type="project" value="UniProtKB-ARBA"/>
</dbReference>
<evidence type="ECO:0000256" key="1">
    <source>
        <dbReference type="ARBA" id="ARBA00001946"/>
    </source>
</evidence>
<evidence type="ECO:0000256" key="3">
    <source>
        <dbReference type="ARBA" id="ARBA00007131"/>
    </source>
</evidence>
<evidence type="ECO:0000313" key="11">
    <source>
        <dbReference type="EMBL" id="UYV99332.1"/>
    </source>
</evidence>
<dbReference type="EMBL" id="CP101185">
    <property type="protein sequence ID" value="UYV99332.1"/>
    <property type="molecule type" value="Genomic_DNA"/>
</dbReference>
<dbReference type="Pfam" id="PF22613">
    <property type="entry name" value="Transketolase_C_1"/>
    <property type="match status" value="1"/>
</dbReference>
<keyword evidence="12" id="KW-1185">Reference proteome</keyword>
<dbReference type="PIRSF" id="PIRSF000156">
    <property type="entry name" value="Pyruvate_dh_E1"/>
    <property type="match status" value="1"/>
</dbReference>
<proteinExistence type="inferred from homology"/>
<dbReference type="InterPro" id="IPR005474">
    <property type="entry name" value="Transketolase_N"/>
</dbReference>